<evidence type="ECO:0000313" key="1">
    <source>
        <dbReference type="EMBL" id="KAI5344376.1"/>
    </source>
</evidence>
<gene>
    <name evidence="2" type="ORF">ALMOND_2B022416</name>
    <name evidence="1" type="ORF">L3X38_012253</name>
</gene>
<dbReference type="InParanoid" id="A0A5E4EXR5"/>
<organism evidence="2 3">
    <name type="scientific">Prunus dulcis</name>
    <name type="common">Almond</name>
    <name type="synonym">Amygdalus dulcis</name>
    <dbReference type="NCBI Taxonomy" id="3755"/>
    <lineage>
        <taxon>Eukaryota</taxon>
        <taxon>Viridiplantae</taxon>
        <taxon>Streptophyta</taxon>
        <taxon>Embryophyta</taxon>
        <taxon>Tracheophyta</taxon>
        <taxon>Spermatophyta</taxon>
        <taxon>Magnoliopsida</taxon>
        <taxon>eudicotyledons</taxon>
        <taxon>Gunneridae</taxon>
        <taxon>Pentapetalae</taxon>
        <taxon>rosids</taxon>
        <taxon>fabids</taxon>
        <taxon>Rosales</taxon>
        <taxon>Rosaceae</taxon>
        <taxon>Amygdaloideae</taxon>
        <taxon>Amygdaleae</taxon>
        <taxon>Prunus</taxon>
    </lineage>
</organism>
<reference evidence="3" key="2">
    <citation type="journal article" date="2020" name="Plant J.">
        <title>Transposons played a major role in the diversification between the closely related almond and peach genomes: results from the almond genome sequence.</title>
        <authorList>
            <person name="Alioto T."/>
            <person name="Alexiou K.G."/>
            <person name="Bardil A."/>
            <person name="Barteri F."/>
            <person name="Castanera R."/>
            <person name="Cruz F."/>
            <person name="Dhingra A."/>
            <person name="Duval H."/>
            <person name="Fernandez I Marti A."/>
            <person name="Frias L."/>
            <person name="Galan B."/>
            <person name="Garcia J.L."/>
            <person name="Howad W."/>
            <person name="Gomez-Garrido J."/>
            <person name="Gut M."/>
            <person name="Julca I."/>
            <person name="Morata J."/>
            <person name="Puigdomenech P."/>
            <person name="Ribeca P."/>
            <person name="Rubio Cabetas M.J."/>
            <person name="Vlasova A."/>
            <person name="Wirthensohn M."/>
            <person name="Garcia-Mas J."/>
            <person name="Gabaldon T."/>
            <person name="Casacuberta J.M."/>
            <person name="Arus P."/>
        </authorList>
    </citation>
    <scope>NUCLEOTIDE SEQUENCE [LARGE SCALE GENOMIC DNA]</scope>
    <source>
        <strain evidence="3">cv. Texas</strain>
    </source>
</reference>
<reference evidence="2" key="1">
    <citation type="submission" date="2019-07" db="EMBL/GenBank/DDBJ databases">
        <authorList>
            <person name="Alioto T."/>
            <person name="Alioto T."/>
            <person name="Gomez Garrido J."/>
        </authorList>
    </citation>
    <scope>NUCLEOTIDE SEQUENCE</scope>
</reference>
<keyword evidence="4" id="KW-1185">Reference proteome</keyword>
<name>A0A5E4EXR5_PRUDU</name>
<dbReference type="EMBL" id="JAJFAZ020000002">
    <property type="protein sequence ID" value="KAI5344376.1"/>
    <property type="molecule type" value="Genomic_DNA"/>
</dbReference>
<protein>
    <submittedName>
        <fullName evidence="2">Uncharacterized protein</fullName>
    </submittedName>
</protein>
<dbReference type="Proteomes" id="UP001054821">
    <property type="component" value="Chromosome 2"/>
</dbReference>
<dbReference type="EMBL" id="CABIKO010000045">
    <property type="protein sequence ID" value="VVA20555.1"/>
    <property type="molecule type" value="Genomic_DNA"/>
</dbReference>
<evidence type="ECO:0000313" key="4">
    <source>
        <dbReference type="Proteomes" id="UP001054821"/>
    </source>
</evidence>
<accession>A0A5E4EXR5</accession>
<dbReference type="Gramene" id="VVA20555">
    <property type="protein sequence ID" value="VVA20555"/>
    <property type="gene ID" value="Prudul26B022416"/>
</dbReference>
<reference evidence="1 4" key="3">
    <citation type="journal article" date="2022" name="G3 (Bethesda)">
        <title>Whole-genome sequence and methylome profiling of the almond [Prunus dulcis (Mill.) D.A. Webb] cultivar 'Nonpareil'.</title>
        <authorList>
            <person name="D'Amico-Willman K.M."/>
            <person name="Ouma W.Z."/>
            <person name="Meulia T."/>
            <person name="Sideli G.M."/>
            <person name="Gradziel T.M."/>
            <person name="Fresnedo-Ramirez J."/>
        </authorList>
    </citation>
    <scope>NUCLEOTIDE SEQUENCE [LARGE SCALE GENOMIC DNA]</scope>
    <source>
        <strain evidence="1">Clone GOH B32 T37-40</strain>
    </source>
</reference>
<sequence length="131" mass="14481">MMDFKGEKVGDLVVMTAGSLQQLRELVDGRWDACSSQMMEVDGSRMTMMAVGMLAVAEERVSSHGCKEACSNQEELVLPGQCLLIYRRQNRDTVEGERGEGGNGGWVAGRGIVAKVAWEGGWRWVRKGERE</sequence>
<dbReference type="AlphaFoldDB" id="A0A5E4EXR5"/>
<evidence type="ECO:0000313" key="3">
    <source>
        <dbReference type="Proteomes" id="UP000327085"/>
    </source>
</evidence>
<dbReference type="Proteomes" id="UP000327085">
    <property type="component" value="Chromosome 2"/>
</dbReference>
<proteinExistence type="predicted"/>
<evidence type="ECO:0000313" key="2">
    <source>
        <dbReference type="EMBL" id="VVA20555.1"/>
    </source>
</evidence>